<proteinExistence type="predicted"/>
<gene>
    <name evidence="2" type="ORF">MNB_SM-3-1130</name>
</gene>
<keyword evidence="1" id="KW-0812">Transmembrane</keyword>
<dbReference type="AlphaFoldDB" id="A0A1W1D506"/>
<dbReference type="InterPro" id="IPR011990">
    <property type="entry name" value="TPR-like_helical_dom_sf"/>
</dbReference>
<dbReference type="Gene3D" id="1.25.40.10">
    <property type="entry name" value="Tetratricopeptide repeat domain"/>
    <property type="match status" value="1"/>
</dbReference>
<organism evidence="2">
    <name type="scientific">hydrothermal vent metagenome</name>
    <dbReference type="NCBI Taxonomy" id="652676"/>
    <lineage>
        <taxon>unclassified sequences</taxon>
        <taxon>metagenomes</taxon>
        <taxon>ecological metagenomes</taxon>
    </lineage>
</organism>
<accession>A0A1W1D506</accession>
<evidence type="ECO:0000313" key="2">
    <source>
        <dbReference type="EMBL" id="SFV75694.1"/>
    </source>
</evidence>
<reference evidence="2" key="1">
    <citation type="submission" date="2016-10" db="EMBL/GenBank/DDBJ databases">
        <authorList>
            <person name="de Groot N.N."/>
        </authorList>
    </citation>
    <scope>NUCLEOTIDE SEQUENCE</scope>
</reference>
<evidence type="ECO:0000256" key="1">
    <source>
        <dbReference type="SAM" id="Phobius"/>
    </source>
</evidence>
<protein>
    <submittedName>
        <fullName evidence="2">Transformation system protein</fullName>
    </submittedName>
</protein>
<name>A0A1W1D506_9ZZZZ</name>
<keyword evidence="1" id="KW-0472">Membrane</keyword>
<dbReference type="SUPFAM" id="SSF48452">
    <property type="entry name" value="TPR-like"/>
    <property type="match status" value="1"/>
</dbReference>
<dbReference type="Pfam" id="PF12895">
    <property type="entry name" value="ANAPC3"/>
    <property type="match status" value="1"/>
</dbReference>
<dbReference type="EMBL" id="FPHP01000045">
    <property type="protein sequence ID" value="SFV75694.1"/>
    <property type="molecule type" value="Genomic_DNA"/>
</dbReference>
<keyword evidence="1" id="KW-1133">Transmembrane helix</keyword>
<sequence>MIDIEKLEKRWWIYQIKKQVPYAIFIVFFLLIYVLFLIFLTIKEDYFSSKHLIKKKTQKVVQQPLRREVIVEPSFAFLTRMQNDLISQRDIPQRVPPVKQVLKKDIKIVKHKKNKEQNQTIVSNVPKKKEKKVFIMREKNGDLKDVLQRFQENQNPALGLFIARKYYKLKEYQKAYNYALETNKINSQVEESWIIFAKSLYHLQQKQKALEVLQQYIQNNGDSPKIRELYDAIQRGTLQ</sequence>
<feature type="transmembrane region" description="Helical" evidence="1">
    <location>
        <begin position="20"/>
        <end position="42"/>
    </location>
</feature>